<name>A0A1I7C6A0_9BACT</name>
<accession>A0A1I7C6A0</accession>
<evidence type="ECO:0000259" key="2">
    <source>
        <dbReference type="Pfam" id="PF07510"/>
    </source>
</evidence>
<feature type="domain" description="GmrSD restriction endonucleases N-terminal" evidence="1">
    <location>
        <begin position="8"/>
        <end position="241"/>
    </location>
</feature>
<keyword evidence="4" id="KW-1185">Reference proteome</keyword>
<evidence type="ECO:0008006" key="5">
    <source>
        <dbReference type="Google" id="ProtNLM"/>
    </source>
</evidence>
<dbReference type="InterPro" id="IPR004919">
    <property type="entry name" value="GmrSD_N"/>
</dbReference>
<dbReference type="Proteomes" id="UP000199673">
    <property type="component" value="Unassembled WGS sequence"/>
</dbReference>
<dbReference type="STRING" id="305507.SAMN04489724_2902"/>
<gene>
    <name evidence="3" type="ORF">SAMN04489724_2902</name>
</gene>
<dbReference type="PANTHER" id="PTHR35149">
    <property type="entry name" value="SLL5132 PROTEIN"/>
    <property type="match status" value="1"/>
</dbReference>
<dbReference type="PANTHER" id="PTHR35149:SF1">
    <property type="entry name" value="DUF5655 DOMAIN-CONTAINING PROTEIN"/>
    <property type="match status" value="1"/>
</dbReference>
<dbReference type="Pfam" id="PF03235">
    <property type="entry name" value="GmrSD_N"/>
    <property type="match status" value="1"/>
</dbReference>
<protein>
    <recommendedName>
        <fullName evidence="5">DUF262 domain-containing protein</fullName>
    </recommendedName>
</protein>
<feature type="domain" description="GmrSD restriction endonucleases C-terminal" evidence="2">
    <location>
        <begin position="472"/>
        <end position="620"/>
    </location>
</feature>
<evidence type="ECO:0000259" key="1">
    <source>
        <dbReference type="Pfam" id="PF03235"/>
    </source>
</evidence>
<proteinExistence type="predicted"/>
<dbReference type="InterPro" id="IPR011089">
    <property type="entry name" value="GmrSD_C"/>
</dbReference>
<sequence>MDSQLQSISKIFTEKIFRIPDYQRGYAWTEKQLKDFWSDIILLEEDKNHYVGVLTLEGVPQKTYDNWGDDNWIIKSKNFEPYYIVDGQQRLTTTIILIQSLTEVISDQEVLNYTTVEEIKKRFIFDSKDNGISRSYIFGYEKDNPSYEFLKTKVFNETSTSGYNNEITIYTHNLEYAKEFFVNKLKELTKEEREIIFTKITQKLLFNIYTISSDIDVFIAFETMNNRGKPLSNLELLKNRLIYLSTKFNTEDSERNKLRKIINDGWRGIYHYLGLNKDKPLNDDYFLNNHCSIYYGHEIFPFDEIETNRLRRISHHLRENLEDFLLESKFTLKNITTDNKLTITSIKEYVESLQDSVVAWFYFYNPTLSKDYTDNEKLILDRLNRIGLANFSSLILAIYLKKPKNDLKIKLLARIEKLAFLYLLLSYRVYVNYIDFSMVAIKIHKGDMSLTDLLKSLDLQIKEILDKPDLLDRLIENFKSQGFYGWSGIRYFLYEYELSIKGTSKTRKNKIDWFEFRNEKDDYITIEHIYPQTPRTECWTKDFNSYSLKERKILNNSLGNLLPLSKPKNSSLQNKCFIDKIDNGKNYVGYKYGSYSENEISGLTEWTPQNILDRGMKLLKFMEQRWELNFESDERRKELLNLTFIKTNTPTRRRIVKKSNLNTPSK</sequence>
<dbReference type="OrthoDB" id="9798761at2"/>
<evidence type="ECO:0000313" key="3">
    <source>
        <dbReference type="EMBL" id="SFT94950.1"/>
    </source>
</evidence>
<dbReference type="AlphaFoldDB" id="A0A1I7C6A0"/>
<evidence type="ECO:0000313" key="4">
    <source>
        <dbReference type="Proteomes" id="UP000199673"/>
    </source>
</evidence>
<organism evidence="3 4">
    <name type="scientific">Algoriphagus locisalis</name>
    <dbReference type="NCBI Taxonomy" id="305507"/>
    <lineage>
        <taxon>Bacteria</taxon>
        <taxon>Pseudomonadati</taxon>
        <taxon>Bacteroidota</taxon>
        <taxon>Cytophagia</taxon>
        <taxon>Cytophagales</taxon>
        <taxon>Cyclobacteriaceae</taxon>
        <taxon>Algoriphagus</taxon>
    </lineage>
</organism>
<dbReference type="RefSeq" id="WP_091694545.1">
    <property type="nucleotide sequence ID" value="NZ_FPBF01000004.1"/>
</dbReference>
<dbReference type="EMBL" id="FPBF01000004">
    <property type="protein sequence ID" value="SFT94950.1"/>
    <property type="molecule type" value="Genomic_DNA"/>
</dbReference>
<dbReference type="Pfam" id="PF07510">
    <property type="entry name" value="GmrSD_C"/>
    <property type="match status" value="1"/>
</dbReference>
<reference evidence="4" key="1">
    <citation type="submission" date="2016-10" db="EMBL/GenBank/DDBJ databases">
        <authorList>
            <person name="Varghese N."/>
            <person name="Submissions S."/>
        </authorList>
    </citation>
    <scope>NUCLEOTIDE SEQUENCE [LARGE SCALE GENOMIC DNA]</scope>
    <source>
        <strain evidence="4">DSM 23445</strain>
    </source>
</reference>